<feature type="transmembrane region" description="Helical" evidence="2">
    <location>
        <begin position="85"/>
        <end position="103"/>
    </location>
</feature>
<protein>
    <recommendedName>
        <fullName evidence="5">Exo-alpha-sialidase</fullName>
    </recommendedName>
</protein>
<name>A0A396AJN4_9FIRM</name>
<keyword evidence="2" id="KW-0472">Membrane</keyword>
<feature type="transmembrane region" description="Helical" evidence="2">
    <location>
        <begin position="49"/>
        <end position="65"/>
    </location>
</feature>
<dbReference type="EMBL" id="QSIQ01000001">
    <property type="protein sequence ID" value="RHD06605.1"/>
    <property type="molecule type" value="Genomic_DNA"/>
</dbReference>
<comment type="caution">
    <text evidence="3">The sequence shown here is derived from an EMBL/GenBank/DDBJ whole genome shotgun (WGS) entry which is preliminary data.</text>
</comment>
<organism evidence="3 4">
    <name type="scientific">Roseburia inulinivorans</name>
    <dbReference type="NCBI Taxonomy" id="360807"/>
    <lineage>
        <taxon>Bacteria</taxon>
        <taxon>Bacillati</taxon>
        <taxon>Bacillota</taxon>
        <taxon>Clostridia</taxon>
        <taxon>Lachnospirales</taxon>
        <taxon>Lachnospiraceae</taxon>
        <taxon>Roseburia</taxon>
    </lineage>
</organism>
<dbReference type="Proteomes" id="UP000266391">
    <property type="component" value="Unassembled WGS sequence"/>
</dbReference>
<sequence length="367" mass="41653">MEKYDPNPLFTIEKCTQKQYNASSRKTKQSGLKSRNIHFEKRGKRKMKVIHKISPVLILAGYFYILYEGYFLCQFGGVRYHGQKMAVGAAVMAVGFLIWLITRKKAKEQQAGKKQYLWIAELVAAAAATIICGAAVIRTAIPYNGALSWKIYEWRRIIDESSSNANSDTNKEENEPAISDEAETETETKTSENIRNSDTWEFNAEDGDMYYFINDITGYRLNVVDAACGSRFYNFEKTKDGGTTWTEVNGDPFEQNMGVAEGLLFFTNDFGFAGLTYASEDFSMLYVTKDGGETFERLELPLDTVTELPSEAEELGFTIEDYDYHTMPQIVDGKMEIYLQTDAMEQQGIIFQSEDNGVTWEYAGCKE</sequence>
<dbReference type="InterPro" id="IPR015943">
    <property type="entry name" value="WD40/YVTN_repeat-like_dom_sf"/>
</dbReference>
<feature type="region of interest" description="Disordered" evidence="1">
    <location>
        <begin position="163"/>
        <end position="197"/>
    </location>
</feature>
<keyword evidence="2" id="KW-0812">Transmembrane</keyword>
<dbReference type="SUPFAM" id="SSF50939">
    <property type="entry name" value="Sialidases"/>
    <property type="match status" value="1"/>
</dbReference>
<evidence type="ECO:0000313" key="3">
    <source>
        <dbReference type="EMBL" id="RHD06605.1"/>
    </source>
</evidence>
<evidence type="ECO:0000256" key="1">
    <source>
        <dbReference type="SAM" id="MobiDB-lite"/>
    </source>
</evidence>
<keyword evidence="2" id="KW-1133">Transmembrane helix</keyword>
<dbReference type="Gene3D" id="2.130.10.10">
    <property type="entry name" value="YVTN repeat-like/Quinoprotein amine dehydrogenase"/>
    <property type="match status" value="1"/>
</dbReference>
<evidence type="ECO:0000313" key="4">
    <source>
        <dbReference type="Proteomes" id="UP000266391"/>
    </source>
</evidence>
<dbReference type="AlphaFoldDB" id="A0A396AJN4"/>
<proteinExistence type="predicted"/>
<reference evidence="3 4" key="1">
    <citation type="submission" date="2018-08" db="EMBL/GenBank/DDBJ databases">
        <title>A genome reference for cultivated species of the human gut microbiota.</title>
        <authorList>
            <person name="Zou Y."/>
            <person name="Xue W."/>
            <person name="Luo G."/>
        </authorList>
    </citation>
    <scope>NUCLEOTIDE SEQUENCE [LARGE SCALE GENOMIC DNA]</scope>
    <source>
        <strain evidence="3 4">AM32-8LB</strain>
    </source>
</reference>
<dbReference type="InterPro" id="IPR036278">
    <property type="entry name" value="Sialidase_sf"/>
</dbReference>
<evidence type="ECO:0000256" key="2">
    <source>
        <dbReference type="SAM" id="Phobius"/>
    </source>
</evidence>
<evidence type="ECO:0008006" key="5">
    <source>
        <dbReference type="Google" id="ProtNLM"/>
    </source>
</evidence>
<accession>A0A396AJN4</accession>
<feature type="transmembrane region" description="Helical" evidence="2">
    <location>
        <begin position="115"/>
        <end position="137"/>
    </location>
</feature>
<gene>
    <name evidence="3" type="ORF">DW813_01675</name>
</gene>